<keyword evidence="1 5" id="KW-0378">Hydrolase</keyword>
<dbReference type="PANTHER" id="PTHR30404">
    <property type="entry name" value="N-ACETYLMURAMOYL-L-ALANINE AMIDASE"/>
    <property type="match status" value="1"/>
</dbReference>
<gene>
    <name evidence="5" type="ORF">J2S14_001712</name>
</gene>
<feature type="domain" description="SH3b" evidence="4">
    <location>
        <begin position="95"/>
        <end position="158"/>
    </location>
</feature>
<dbReference type="InterPro" id="IPR003646">
    <property type="entry name" value="SH3-like_bac-type"/>
</dbReference>
<dbReference type="Pfam" id="PF01520">
    <property type="entry name" value="Amidase_3"/>
    <property type="match status" value="1"/>
</dbReference>
<proteinExistence type="predicted"/>
<dbReference type="InterPro" id="IPR002508">
    <property type="entry name" value="MurNAc-LAA_cat"/>
</dbReference>
<dbReference type="PANTHER" id="PTHR30404:SF7">
    <property type="entry name" value="CELL WALL AMIDASE LYTH-RELATED"/>
    <property type="match status" value="1"/>
</dbReference>
<dbReference type="GO" id="GO:0008745">
    <property type="term" value="F:N-acetylmuramoyl-L-alanine amidase activity"/>
    <property type="evidence" value="ECO:0007669"/>
    <property type="project" value="UniProtKB-EC"/>
</dbReference>
<dbReference type="Proteomes" id="UP001232343">
    <property type="component" value="Unassembled WGS sequence"/>
</dbReference>
<keyword evidence="2" id="KW-0961">Cell wall biogenesis/degradation</keyword>
<organism evidence="5 6">
    <name type="scientific">Lederbergia wuyishanensis</name>
    <dbReference type="NCBI Taxonomy" id="1347903"/>
    <lineage>
        <taxon>Bacteria</taxon>
        <taxon>Bacillati</taxon>
        <taxon>Bacillota</taxon>
        <taxon>Bacilli</taxon>
        <taxon>Bacillales</taxon>
        <taxon>Bacillaceae</taxon>
        <taxon>Lederbergia</taxon>
    </lineage>
</organism>
<evidence type="ECO:0000313" key="5">
    <source>
        <dbReference type="EMBL" id="MDQ0342898.1"/>
    </source>
</evidence>
<dbReference type="Gene3D" id="2.30.30.40">
    <property type="entry name" value="SH3 Domains"/>
    <property type="match status" value="2"/>
</dbReference>
<comment type="caution">
    <text evidence="5">The sequence shown here is derived from an EMBL/GenBank/DDBJ whole genome shotgun (WGS) entry which is preliminary data.</text>
</comment>
<dbReference type="SUPFAM" id="SSF53187">
    <property type="entry name" value="Zn-dependent exopeptidases"/>
    <property type="match status" value="1"/>
</dbReference>
<name>A0ABU0D3F2_9BACI</name>
<sequence length="347" mass="38306">MQQIKKLALLSIVFLLFLGTVKNAYANGDYEVGASSLNVREEPTKHSKVIGTLPRGTAVDVLEIQYDWAKIKYNGKTGWIASYFLYKTTNSTNKIESLVSVVANGVHLRSGPGTNHPIIGYTKSGDTFSLIETKGDWKRIRLKNGKSAWIAGWLVSSQQESIKISNSAGDLRGKTIIIDAGHGGYDPGAIGIGGLLEKDINYQTSQMVKKKLVQAGANVIMTRVDDRYVGLQERVNISQGFPASVFISIHHNAHKNLGAKGINTFYYQPTDKNLAFAIQEQLNKQTPLNNNGVQIGDYYVLRNNHPQSILLELGFLTNANDLGTIQSYQFQEQVANSIVQGLQNYFH</sequence>
<dbReference type="SMART" id="SM00287">
    <property type="entry name" value="SH3b"/>
    <property type="match status" value="2"/>
</dbReference>
<evidence type="ECO:0000256" key="2">
    <source>
        <dbReference type="ARBA" id="ARBA00023316"/>
    </source>
</evidence>
<evidence type="ECO:0000256" key="3">
    <source>
        <dbReference type="SAM" id="SignalP"/>
    </source>
</evidence>
<dbReference type="InterPro" id="IPR017293">
    <property type="entry name" value="N-acetylmuramoyl-L-ala_amidase"/>
</dbReference>
<dbReference type="PIRSF" id="PIRSF037846">
    <property type="entry name" value="Autolysin_YrvJ_prd"/>
    <property type="match status" value="1"/>
</dbReference>
<dbReference type="PROSITE" id="PS51781">
    <property type="entry name" value="SH3B"/>
    <property type="match status" value="2"/>
</dbReference>
<feature type="domain" description="SH3b" evidence="4">
    <location>
        <begin position="27"/>
        <end position="89"/>
    </location>
</feature>
<dbReference type="InterPro" id="IPR050695">
    <property type="entry name" value="N-acetylmuramoyl_amidase_3"/>
</dbReference>
<dbReference type="EMBL" id="JAUSUO010000003">
    <property type="protein sequence ID" value="MDQ0342898.1"/>
    <property type="molecule type" value="Genomic_DNA"/>
</dbReference>
<evidence type="ECO:0000256" key="1">
    <source>
        <dbReference type="ARBA" id="ARBA00022801"/>
    </source>
</evidence>
<reference evidence="5 6" key="1">
    <citation type="submission" date="2023-07" db="EMBL/GenBank/DDBJ databases">
        <title>Genomic Encyclopedia of Type Strains, Phase IV (KMG-IV): sequencing the most valuable type-strain genomes for metagenomic binning, comparative biology and taxonomic classification.</title>
        <authorList>
            <person name="Goeker M."/>
        </authorList>
    </citation>
    <scope>NUCLEOTIDE SEQUENCE [LARGE SCALE GENOMIC DNA]</scope>
    <source>
        <strain evidence="5 6">DSM 27848</strain>
    </source>
</reference>
<keyword evidence="3" id="KW-0732">Signal</keyword>
<dbReference type="Gene3D" id="3.40.630.40">
    <property type="entry name" value="Zn-dependent exopeptidases"/>
    <property type="match status" value="1"/>
</dbReference>
<dbReference type="Pfam" id="PF08239">
    <property type="entry name" value="SH3_3"/>
    <property type="match status" value="2"/>
</dbReference>
<dbReference type="EC" id="3.5.1.28" evidence="5"/>
<accession>A0ABU0D3F2</accession>
<dbReference type="RefSeq" id="WP_244681537.1">
    <property type="nucleotide sequence ID" value="NZ_JALIRM010000006.1"/>
</dbReference>
<keyword evidence="6" id="KW-1185">Reference proteome</keyword>
<dbReference type="SMART" id="SM00646">
    <property type="entry name" value="Ami_3"/>
    <property type="match status" value="1"/>
</dbReference>
<evidence type="ECO:0000313" key="6">
    <source>
        <dbReference type="Proteomes" id="UP001232343"/>
    </source>
</evidence>
<dbReference type="CDD" id="cd02696">
    <property type="entry name" value="MurNAc-LAA"/>
    <property type="match status" value="1"/>
</dbReference>
<evidence type="ECO:0000259" key="4">
    <source>
        <dbReference type="PROSITE" id="PS51781"/>
    </source>
</evidence>
<feature type="signal peptide" evidence="3">
    <location>
        <begin position="1"/>
        <end position="26"/>
    </location>
</feature>
<protein>
    <submittedName>
        <fullName evidence="5">N-acetylmuramoyl-L-alanine amidase</fullName>
        <ecNumber evidence="5">3.5.1.28</ecNumber>
    </submittedName>
</protein>
<feature type="chain" id="PRO_5045959822" evidence="3">
    <location>
        <begin position="27"/>
        <end position="347"/>
    </location>
</feature>